<evidence type="ECO:0000259" key="5">
    <source>
        <dbReference type="Pfam" id="PF08314"/>
    </source>
</evidence>
<dbReference type="Proteomes" id="UP000054559">
    <property type="component" value="Unassembled WGS sequence"/>
</dbReference>
<dbReference type="PANTHER" id="PTHR40787:SF3">
    <property type="entry name" value="PROTEIN TRANSPORT PROTEIN SEC39"/>
    <property type="match status" value="1"/>
</dbReference>
<feature type="domain" description="Sec39" evidence="5">
    <location>
        <begin position="68"/>
        <end position="164"/>
    </location>
</feature>
<dbReference type="GO" id="GO:0015031">
    <property type="term" value="P:protein transport"/>
    <property type="evidence" value="ECO:0007669"/>
    <property type="project" value="UniProtKB-KW"/>
</dbReference>
<evidence type="ECO:0000256" key="2">
    <source>
        <dbReference type="ARBA" id="ARBA00022448"/>
    </source>
</evidence>
<evidence type="ECO:0000256" key="1">
    <source>
        <dbReference type="ARBA" id="ARBA00004240"/>
    </source>
</evidence>
<keyword evidence="3" id="KW-0256">Endoplasmic reticulum</keyword>
<keyword evidence="4" id="KW-0653">Protein transport</keyword>
<evidence type="ECO:0000256" key="4">
    <source>
        <dbReference type="ARBA" id="ARBA00022927"/>
    </source>
</evidence>
<comment type="subcellular location">
    <subcellularLocation>
        <location evidence="1">Endoplasmic reticulum</location>
    </subcellularLocation>
</comment>
<organism evidence="6 7">
    <name type="scientific">Coccidioides immitis RMSCC 3703</name>
    <dbReference type="NCBI Taxonomy" id="454286"/>
    <lineage>
        <taxon>Eukaryota</taxon>
        <taxon>Fungi</taxon>
        <taxon>Dikarya</taxon>
        <taxon>Ascomycota</taxon>
        <taxon>Pezizomycotina</taxon>
        <taxon>Eurotiomycetes</taxon>
        <taxon>Eurotiomycetidae</taxon>
        <taxon>Onygenales</taxon>
        <taxon>Onygenaceae</taxon>
        <taxon>Coccidioides</taxon>
    </lineage>
</organism>
<sequence length="172" mass="19332">MTSKGRTLADRQNRCSVLRTEERQAVRFSVSKCHINKPPSVNQTHLSIDHEKAQNMTVLLGLSDAHLVLLVVQLCSIGDISQLPGLLYHFRHPPSPDVLLRIILTFLPESLEPSRYTSVIKRLTLDPSTVPTELDIDTSAIAELSCSEARKQVRKLRLLPLHLPVCQVLWSL</sequence>
<dbReference type="PANTHER" id="PTHR40787">
    <property type="entry name" value="SECRETED PROTEIN"/>
    <property type="match status" value="1"/>
</dbReference>
<keyword evidence="2" id="KW-0813">Transport</keyword>
<dbReference type="STRING" id="454286.A0A0J8R5B8"/>
<reference evidence="7" key="1">
    <citation type="journal article" date="2010" name="Genome Res.">
        <title>Population genomic sequencing of Coccidioides fungi reveals recent hybridization and transposon control.</title>
        <authorList>
            <person name="Neafsey D.E."/>
            <person name="Barker B.M."/>
            <person name="Sharpton T.J."/>
            <person name="Stajich J.E."/>
            <person name="Park D.J."/>
            <person name="Whiston E."/>
            <person name="Hung C.-Y."/>
            <person name="McMahan C."/>
            <person name="White J."/>
            <person name="Sykes S."/>
            <person name="Heiman D."/>
            <person name="Young S."/>
            <person name="Zeng Q."/>
            <person name="Abouelleil A."/>
            <person name="Aftuck L."/>
            <person name="Bessette D."/>
            <person name="Brown A."/>
            <person name="FitzGerald M."/>
            <person name="Lui A."/>
            <person name="Macdonald J.P."/>
            <person name="Priest M."/>
            <person name="Orbach M.J."/>
            <person name="Galgiani J.N."/>
            <person name="Kirkland T.N."/>
            <person name="Cole G.T."/>
            <person name="Birren B.W."/>
            <person name="Henn M.R."/>
            <person name="Taylor J.W."/>
            <person name="Rounsley S.D."/>
        </authorList>
    </citation>
    <scope>NUCLEOTIDE SEQUENCE [LARGE SCALE GENOMIC DNA]</scope>
    <source>
        <strain evidence="7">RMSCC 3703</strain>
    </source>
</reference>
<evidence type="ECO:0000313" key="6">
    <source>
        <dbReference type="EMBL" id="KMU79595.1"/>
    </source>
</evidence>
<accession>A0A0J8R5B8</accession>
<protein>
    <recommendedName>
        <fullName evidence="5">Sec39 domain-containing protein</fullName>
    </recommendedName>
</protein>
<dbReference type="AlphaFoldDB" id="A0A0J8R5B8"/>
<dbReference type="GO" id="GO:0005783">
    <property type="term" value="C:endoplasmic reticulum"/>
    <property type="evidence" value="ECO:0007669"/>
    <property type="project" value="UniProtKB-SubCell"/>
</dbReference>
<dbReference type="GO" id="GO:0006890">
    <property type="term" value="P:retrograde vesicle-mediated transport, Golgi to endoplasmic reticulum"/>
    <property type="evidence" value="ECO:0007669"/>
    <property type="project" value="InterPro"/>
</dbReference>
<evidence type="ECO:0000313" key="7">
    <source>
        <dbReference type="Proteomes" id="UP000054559"/>
    </source>
</evidence>
<gene>
    <name evidence="6" type="ORF">CISG_02013</name>
</gene>
<proteinExistence type="predicted"/>
<name>A0A0J8R5B8_COCIT</name>
<evidence type="ECO:0000256" key="3">
    <source>
        <dbReference type="ARBA" id="ARBA00022824"/>
    </source>
</evidence>
<dbReference type="Pfam" id="PF08314">
    <property type="entry name" value="Sec39"/>
    <property type="match status" value="1"/>
</dbReference>
<dbReference type="InterPro" id="IPR013244">
    <property type="entry name" value="Sec39_domain"/>
</dbReference>
<dbReference type="EMBL" id="DS268123">
    <property type="protein sequence ID" value="KMU79595.1"/>
    <property type="molecule type" value="Genomic_DNA"/>
</dbReference>